<gene>
    <name evidence="2" type="ORF">I2501_20350</name>
</gene>
<accession>A0A931BBH6</accession>
<dbReference type="AlphaFoldDB" id="A0A931BBH6"/>
<keyword evidence="1" id="KW-1133">Transmembrane helix</keyword>
<dbReference type="EMBL" id="JADPRT010000008">
    <property type="protein sequence ID" value="MBF9070380.1"/>
    <property type="molecule type" value="Genomic_DNA"/>
</dbReference>
<evidence type="ECO:0000256" key="1">
    <source>
        <dbReference type="SAM" id="Phobius"/>
    </source>
</evidence>
<sequence>MDQSVRSKATAVPAPPPAATKGNVAVGVITAVVSMLLCAVAYALVIDTTRTIYGWIGAIIGGAIGTAVNRRGCGGAVTSTVSSVCSLAATFLGQYAGFALLTAKDLGLGSFDVLVHHSAAALTVWHDHLGFTNVMGLVLAPVFGAIFPNISPNTPRRL</sequence>
<dbReference type="Proteomes" id="UP000657385">
    <property type="component" value="Unassembled WGS sequence"/>
</dbReference>
<feature type="transmembrane region" description="Helical" evidence="1">
    <location>
        <begin position="52"/>
        <end position="69"/>
    </location>
</feature>
<comment type="caution">
    <text evidence="2">The sequence shown here is derived from an EMBL/GenBank/DDBJ whole genome shotgun (WGS) entry which is preliminary data.</text>
</comment>
<feature type="transmembrane region" description="Helical" evidence="1">
    <location>
        <begin position="81"/>
        <end position="101"/>
    </location>
</feature>
<proteinExistence type="predicted"/>
<protein>
    <submittedName>
        <fullName evidence="2">Uncharacterized protein</fullName>
    </submittedName>
</protein>
<feature type="transmembrane region" description="Helical" evidence="1">
    <location>
        <begin position="24"/>
        <end position="46"/>
    </location>
</feature>
<keyword evidence="3" id="KW-1185">Reference proteome</keyword>
<reference evidence="2" key="1">
    <citation type="submission" date="2020-11" db="EMBL/GenBank/DDBJ databases">
        <title>Isolation and identification of active actinomycetes.</title>
        <authorList>
            <person name="Yu B."/>
        </authorList>
    </citation>
    <scope>NUCLEOTIDE SEQUENCE</scope>
    <source>
        <strain evidence="2">NEAU-YB345</strain>
    </source>
</reference>
<name>A0A931BBH6_9ACTN</name>
<feature type="transmembrane region" description="Helical" evidence="1">
    <location>
        <begin position="131"/>
        <end position="150"/>
    </location>
</feature>
<evidence type="ECO:0000313" key="3">
    <source>
        <dbReference type="Proteomes" id="UP000657385"/>
    </source>
</evidence>
<organism evidence="2 3">
    <name type="scientific">Streptacidiphilus fuscans</name>
    <dbReference type="NCBI Taxonomy" id="2789292"/>
    <lineage>
        <taxon>Bacteria</taxon>
        <taxon>Bacillati</taxon>
        <taxon>Actinomycetota</taxon>
        <taxon>Actinomycetes</taxon>
        <taxon>Kitasatosporales</taxon>
        <taxon>Streptomycetaceae</taxon>
        <taxon>Streptacidiphilus</taxon>
    </lineage>
</organism>
<dbReference type="RefSeq" id="WP_196195554.1">
    <property type="nucleotide sequence ID" value="NZ_JADPRT010000008.1"/>
</dbReference>
<evidence type="ECO:0000313" key="2">
    <source>
        <dbReference type="EMBL" id="MBF9070380.1"/>
    </source>
</evidence>
<keyword evidence="1" id="KW-0812">Transmembrane</keyword>
<keyword evidence="1" id="KW-0472">Membrane</keyword>